<gene>
    <name evidence="6" type="ORF">LDHU3_30.4510</name>
</gene>
<feature type="domain" description="EF-hand" evidence="5">
    <location>
        <begin position="29"/>
        <end position="64"/>
    </location>
</feature>
<dbReference type="EMBL" id="LR812650">
    <property type="protein sequence ID" value="CAC5432365.1"/>
    <property type="molecule type" value="Genomic_DNA"/>
</dbReference>
<evidence type="ECO:0000256" key="2">
    <source>
        <dbReference type="ARBA" id="ARBA00022737"/>
    </source>
</evidence>
<dbReference type="Pfam" id="PF13202">
    <property type="entry name" value="EF-hand_5"/>
    <property type="match status" value="1"/>
</dbReference>
<accession>A0A6J8FH78</accession>
<keyword evidence="3" id="KW-0106">Calcium</keyword>
<reference evidence="6" key="1">
    <citation type="submission" date="2020-06" db="EMBL/GenBank/DDBJ databases">
        <authorList>
            <person name="Camacho E."/>
            <person name="Gonzalez-de la Fuente S."/>
            <person name="Rastrojo A."/>
            <person name="Peiro-Pastor R."/>
            <person name="Solana JC."/>
            <person name="Tabera L."/>
            <person name="Gamarro F."/>
            <person name="Carrasco-Ramiro F."/>
            <person name="Requena JM."/>
            <person name="Aguado B."/>
        </authorList>
    </citation>
    <scope>NUCLEOTIDE SEQUENCE</scope>
</reference>
<dbReference type="Pfam" id="PF13499">
    <property type="entry name" value="EF-hand_7"/>
    <property type="match status" value="3"/>
</dbReference>
<keyword evidence="2" id="KW-0677">Repeat</keyword>
<evidence type="ECO:0000256" key="3">
    <source>
        <dbReference type="ARBA" id="ARBA00022837"/>
    </source>
</evidence>
<dbReference type="PROSITE" id="PS00018">
    <property type="entry name" value="EF_HAND_1"/>
    <property type="match status" value="5"/>
</dbReference>
<feature type="domain" description="EF-hand" evidence="5">
    <location>
        <begin position="328"/>
        <end position="363"/>
    </location>
</feature>
<dbReference type="VEuPathDB" id="TriTrypDB:LdCL_300039700"/>
<dbReference type="InterPro" id="IPR018247">
    <property type="entry name" value="EF_Hand_1_Ca_BS"/>
</dbReference>
<dbReference type="VEuPathDB" id="TriTrypDB:LdBPK_303410.1"/>
<dbReference type="FunFam" id="1.10.238.10:FF:000623">
    <property type="entry name" value="Putative calmodulin-related protein"/>
    <property type="match status" value="1"/>
</dbReference>
<dbReference type="CDD" id="cd00051">
    <property type="entry name" value="EFh"/>
    <property type="match status" value="2"/>
</dbReference>
<dbReference type="VEuPathDB" id="TriTrypDB:LDHU3_30.4510"/>
<dbReference type="Proteomes" id="UP000601710">
    <property type="component" value="Chromosome 30"/>
</dbReference>
<dbReference type="InterPro" id="IPR011992">
    <property type="entry name" value="EF-hand-dom_pair"/>
</dbReference>
<feature type="domain" description="EF-hand" evidence="5">
    <location>
        <begin position="225"/>
        <end position="260"/>
    </location>
</feature>
<dbReference type="Gene3D" id="1.10.238.10">
    <property type="entry name" value="EF-hand"/>
    <property type="match status" value="5"/>
</dbReference>
<evidence type="ECO:0000256" key="4">
    <source>
        <dbReference type="SAM" id="MobiDB-lite"/>
    </source>
</evidence>
<dbReference type="InterPro" id="IPR002048">
    <property type="entry name" value="EF_hand_dom"/>
</dbReference>
<evidence type="ECO:0000313" key="6">
    <source>
        <dbReference type="EMBL" id="CAC5432365.1"/>
    </source>
</evidence>
<feature type="domain" description="EF-hand" evidence="5">
    <location>
        <begin position="124"/>
        <end position="159"/>
    </location>
</feature>
<evidence type="ECO:0000313" key="7">
    <source>
        <dbReference type="Proteomes" id="UP000601710"/>
    </source>
</evidence>
<evidence type="ECO:0000259" key="5">
    <source>
        <dbReference type="PROSITE" id="PS50222"/>
    </source>
</evidence>
<dbReference type="SUPFAM" id="SSF47473">
    <property type="entry name" value="EF-hand"/>
    <property type="match status" value="3"/>
</dbReference>
<dbReference type="SMART" id="SM00054">
    <property type="entry name" value="EFh"/>
    <property type="match status" value="7"/>
</dbReference>
<sequence length="725" mass="81116">MSFSKRPDDVMDGTGDREVATILRSLAPEEVDMLRDTFIYMDRDSDGFVSREEMMAKVASCVGAERFPPLQEYLVPLFQVADKDRDERLSLTEFLMAFADGPGVVPAEVVNSCVADVQVRLTDEEVSALQTNFNRIDTNQDGVIDSEELEVALRTYLVPTFPDLTDENFKEIVSVVMASADADQNGVISLSEFIRSYQEDQGVLPATYLEPTQKSLAGARQLTDDEETVLREAFAVLDRNNDGFVDLEDLYHALSDALGSATEDESQIRDLCNLVMRSSDRSKSGQLTVTDFVRSFLRNIQLMQIPVAVAHERVRVACEKLQQMQDSGELERLVKVFEDLDSDGDGFVVRSELVKVLKVLFHDAFPGWDEEMLTSIMTAIVVGAERNNGGRLSLEEFIRSFVEGSGVLPPEAVKKWDSAPRRGSYSTEDALKQSCYRSSTATDADLGLIGEALSRLYAEKGADGVITEDELHSGIAELYVDDPNRGEEMFHFALQQFVLPRKNGGLMWSANVLFEDEVEADDRGVRASRLNPSDSAVMRSSTSPSRRPRASVLISANEVVEPTSSAPSRTAWMSSTQSPRHQILPHAADAMVHAAVPRSQSSSDKALSCTHTQPKLIDEAATTPAASVMHSWGEKRPLSVNELCSFRPDSTILTEKLKQQFEYYDVEHRGYLDRDTFKKIYATMENYGLDPSPMEVDRRFRRYSRMSDKIFFNEFCILMLQRARL</sequence>
<evidence type="ECO:0000256" key="1">
    <source>
        <dbReference type="ARBA" id="ARBA00022723"/>
    </source>
</evidence>
<dbReference type="AlphaFoldDB" id="A0A6J8FH78"/>
<name>A0A6J8FH78_LEIDO</name>
<dbReference type="GO" id="GO:0005509">
    <property type="term" value="F:calcium ion binding"/>
    <property type="evidence" value="ECO:0007669"/>
    <property type="project" value="InterPro"/>
</dbReference>
<dbReference type="PANTHER" id="PTHR45942">
    <property type="entry name" value="PROTEIN PHOSPATASE 3 REGULATORY SUBUNIT B ALPHA ISOFORM TYPE 1"/>
    <property type="match status" value="1"/>
</dbReference>
<keyword evidence="1" id="KW-0479">Metal-binding</keyword>
<dbReference type="PROSITE" id="PS50222">
    <property type="entry name" value="EF_HAND_2"/>
    <property type="match status" value="4"/>
</dbReference>
<organism evidence="6 7">
    <name type="scientific">Leishmania donovani</name>
    <dbReference type="NCBI Taxonomy" id="5661"/>
    <lineage>
        <taxon>Eukaryota</taxon>
        <taxon>Discoba</taxon>
        <taxon>Euglenozoa</taxon>
        <taxon>Kinetoplastea</taxon>
        <taxon>Metakinetoplastina</taxon>
        <taxon>Trypanosomatida</taxon>
        <taxon>Trypanosomatidae</taxon>
        <taxon>Leishmaniinae</taxon>
        <taxon>Leishmania</taxon>
    </lineage>
</organism>
<proteinExistence type="predicted"/>
<feature type="region of interest" description="Disordered" evidence="4">
    <location>
        <begin position="527"/>
        <end position="550"/>
    </location>
</feature>
<protein>
    <submittedName>
        <fullName evidence="6">Calmodulin-related_protein_putative/GeneDB:LmjF.3 0.3360</fullName>
    </submittedName>
</protein>